<evidence type="ECO:0000259" key="10">
    <source>
        <dbReference type="PROSITE" id="PS51671"/>
    </source>
</evidence>
<organism evidence="11 12">
    <name type="scientific">Pullulanibacillus camelliae</name>
    <dbReference type="NCBI Taxonomy" id="1707096"/>
    <lineage>
        <taxon>Bacteria</taxon>
        <taxon>Bacillati</taxon>
        <taxon>Bacillota</taxon>
        <taxon>Bacilli</taxon>
        <taxon>Bacillales</taxon>
        <taxon>Sporolactobacillaceae</taxon>
        <taxon>Pullulanibacillus</taxon>
    </lineage>
</organism>
<dbReference type="InterPro" id="IPR018528">
    <property type="entry name" value="Preph_deHydtase_CS"/>
</dbReference>
<evidence type="ECO:0000313" key="12">
    <source>
        <dbReference type="Proteomes" id="UP000628775"/>
    </source>
</evidence>
<sequence>MKVAYLGPKGTFSEEAAFRYFESDHPDWTMCDTIFDVLEAVKNNQVDQGIVPIENTIEGTINVTIDGLLSQGLHIEGELILPIGMYLLGAKDTKLENVKEIWSIPPALSQCQDYIHDLKAVVKHFNSTASAAKAVKESGRHDVAAIASEWAGQVFGLNILDRNIQDNLVNHTRFIVMTKEQKVNANASKTMLVVSPGEERPGVLSVILNVFSSLAINLTWIESRPTKKKLGTYRFFIEAELGAHEMNMKKAITILETLGHHARVLGSYSTTKL</sequence>
<reference evidence="11" key="1">
    <citation type="journal article" date="2014" name="Int. J. Syst. Evol. Microbiol.">
        <title>Complete genome sequence of Corynebacterium casei LMG S-19264T (=DSM 44701T), isolated from a smear-ripened cheese.</title>
        <authorList>
            <consortium name="US DOE Joint Genome Institute (JGI-PGF)"/>
            <person name="Walter F."/>
            <person name="Albersmeier A."/>
            <person name="Kalinowski J."/>
            <person name="Ruckert C."/>
        </authorList>
    </citation>
    <scope>NUCLEOTIDE SEQUENCE</scope>
    <source>
        <strain evidence="11">CGMCC 1.15371</strain>
    </source>
</reference>
<evidence type="ECO:0000256" key="4">
    <source>
        <dbReference type="ARBA" id="ARBA00022605"/>
    </source>
</evidence>
<gene>
    <name evidence="11" type="ORF">GCM10011391_10520</name>
</gene>
<keyword evidence="12" id="KW-1185">Reference proteome</keyword>
<evidence type="ECO:0000256" key="7">
    <source>
        <dbReference type="ARBA" id="ARBA00023239"/>
    </source>
</evidence>
<dbReference type="PROSITE" id="PS51171">
    <property type="entry name" value="PREPHENATE_DEHYDR_3"/>
    <property type="match status" value="1"/>
</dbReference>
<dbReference type="GO" id="GO:0004664">
    <property type="term" value="F:prephenate dehydratase activity"/>
    <property type="evidence" value="ECO:0007669"/>
    <property type="project" value="UniProtKB-EC"/>
</dbReference>
<comment type="caution">
    <text evidence="11">The sequence shown here is derived from an EMBL/GenBank/DDBJ whole genome shotgun (WGS) entry which is preliminary data.</text>
</comment>
<evidence type="ECO:0000256" key="3">
    <source>
        <dbReference type="ARBA" id="ARBA00021872"/>
    </source>
</evidence>
<evidence type="ECO:0000256" key="6">
    <source>
        <dbReference type="ARBA" id="ARBA00023222"/>
    </source>
</evidence>
<dbReference type="PROSITE" id="PS00857">
    <property type="entry name" value="PREPHENATE_DEHYDR_1"/>
    <property type="match status" value="1"/>
</dbReference>
<dbReference type="GO" id="GO:0009094">
    <property type="term" value="P:L-phenylalanine biosynthetic process"/>
    <property type="evidence" value="ECO:0007669"/>
    <property type="project" value="UniProtKB-UniPathway"/>
</dbReference>
<dbReference type="CDD" id="cd04905">
    <property type="entry name" value="ACT_CM-PDT"/>
    <property type="match status" value="1"/>
</dbReference>
<dbReference type="NCBIfam" id="NF008865">
    <property type="entry name" value="PRK11898.1"/>
    <property type="match status" value="1"/>
</dbReference>
<evidence type="ECO:0000313" key="11">
    <source>
        <dbReference type="EMBL" id="GGE33711.1"/>
    </source>
</evidence>
<comment type="pathway">
    <text evidence="1">Amino-acid biosynthesis; L-phenylalanine biosynthesis; phenylpyruvate from prephenate: step 1/1.</text>
</comment>
<dbReference type="SUPFAM" id="SSF55021">
    <property type="entry name" value="ACT-like"/>
    <property type="match status" value="1"/>
</dbReference>
<dbReference type="Gene3D" id="3.40.190.10">
    <property type="entry name" value="Periplasmic binding protein-like II"/>
    <property type="match status" value="2"/>
</dbReference>
<dbReference type="CDD" id="cd13633">
    <property type="entry name" value="PBP2_Sa-PDT_like"/>
    <property type="match status" value="1"/>
</dbReference>
<dbReference type="InterPro" id="IPR001086">
    <property type="entry name" value="Preph_deHydtase"/>
</dbReference>
<protein>
    <recommendedName>
        <fullName evidence="3">Prephenate dehydratase</fullName>
        <ecNumber evidence="2">4.2.1.51</ecNumber>
    </recommendedName>
</protein>
<dbReference type="Pfam" id="PF00800">
    <property type="entry name" value="PDT"/>
    <property type="match status" value="1"/>
</dbReference>
<dbReference type="PANTHER" id="PTHR21022">
    <property type="entry name" value="PREPHENATE DEHYDRATASE P PROTEIN"/>
    <property type="match status" value="1"/>
</dbReference>
<dbReference type="EC" id="4.2.1.51" evidence="2"/>
<dbReference type="UniPathway" id="UPA00121">
    <property type="reaction ID" value="UER00345"/>
</dbReference>
<keyword evidence="5" id="KW-0057">Aromatic amino acid biosynthesis</keyword>
<dbReference type="PANTHER" id="PTHR21022:SF19">
    <property type="entry name" value="PREPHENATE DEHYDRATASE-RELATED"/>
    <property type="match status" value="1"/>
</dbReference>
<dbReference type="PROSITE" id="PS51671">
    <property type="entry name" value="ACT"/>
    <property type="match status" value="1"/>
</dbReference>
<proteinExistence type="predicted"/>
<dbReference type="Proteomes" id="UP000628775">
    <property type="component" value="Unassembled WGS sequence"/>
</dbReference>
<dbReference type="GO" id="GO:0005737">
    <property type="term" value="C:cytoplasm"/>
    <property type="evidence" value="ECO:0007669"/>
    <property type="project" value="TreeGrafter"/>
</dbReference>
<dbReference type="EMBL" id="BMIR01000003">
    <property type="protein sequence ID" value="GGE33711.1"/>
    <property type="molecule type" value="Genomic_DNA"/>
</dbReference>
<accession>A0A8J2VK54</accession>
<dbReference type="Gene3D" id="3.30.70.260">
    <property type="match status" value="1"/>
</dbReference>
<evidence type="ECO:0000256" key="2">
    <source>
        <dbReference type="ARBA" id="ARBA00013147"/>
    </source>
</evidence>
<keyword evidence="4" id="KW-0028">Amino-acid biosynthesis</keyword>
<evidence type="ECO:0000259" key="9">
    <source>
        <dbReference type="PROSITE" id="PS51171"/>
    </source>
</evidence>
<dbReference type="RefSeq" id="WP_188690161.1">
    <property type="nucleotide sequence ID" value="NZ_BMIR01000003.1"/>
</dbReference>
<feature type="domain" description="ACT" evidence="10">
    <location>
        <begin position="192"/>
        <end position="269"/>
    </location>
</feature>
<evidence type="ECO:0000256" key="1">
    <source>
        <dbReference type="ARBA" id="ARBA00004741"/>
    </source>
</evidence>
<evidence type="ECO:0000256" key="5">
    <source>
        <dbReference type="ARBA" id="ARBA00023141"/>
    </source>
</evidence>
<keyword evidence="6" id="KW-0584">Phenylalanine biosynthesis</keyword>
<name>A0A8J2VK54_9BACL</name>
<dbReference type="InterPro" id="IPR002912">
    <property type="entry name" value="ACT_dom"/>
</dbReference>
<evidence type="ECO:0000256" key="8">
    <source>
        <dbReference type="ARBA" id="ARBA00047848"/>
    </source>
</evidence>
<reference evidence="11" key="2">
    <citation type="submission" date="2020-09" db="EMBL/GenBank/DDBJ databases">
        <authorList>
            <person name="Sun Q."/>
            <person name="Zhou Y."/>
        </authorList>
    </citation>
    <scope>NUCLEOTIDE SEQUENCE</scope>
    <source>
        <strain evidence="11">CGMCC 1.15371</strain>
    </source>
</reference>
<dbReference type="InterPro" id="IPR045865">
    <property type="entry name" value="ACT-like_dom_sf"/>
</dbReference>
<feature type="domain" description="Prephenate dehydratase" evidence="9">
    <location>
        <begin position="2"/>
        <end position="179"/>
    </location>
</feature>
<keyword evidence="7" id="KW-0456">Lyase</keyword>
<dbReference type="SUPFAM" id="SSF53850">
    <property type="entry name" value="Periplasmic binding protein-like II"/>
    <property type="match status" value="1"/>
</dbReference>
<dbReference type="AlphaFoldDB" id="A0A8J2VK54"/>
<comment type="catalytic activity">
    <reaction evidence="8">
        <text>prephenate + H(+) = 3-phenylpyruvate + CO2 + H2O</text>
        <dbReference type="Rhea" id="RHEA:21648"/>
        <dbReference type="ChEBI" id="CHEBI:15377"/>
        <dbReference type="ChEBI" id="CHEBI:15378"/>
        <dbReference type="ChEBI" id="CHEBI:16526"/>
        <dbReference type="ChEBI" id="CHEBI:18005"/>
        <dbReference type="ChEBI" id="CHEBI:29934"/>
        <dbReference type="EC" id="4.2.1.51"/>
    </reaction>
</comment>